<sequence>MEFNLFIIPLTMIITQLLKGYVPTKYVPFLAVLIGLLAGLGYGAYYGGDLFAQAFNGLVYGASASGIYDIGASQIKEEVV</sequence>
<evidence type="ECO:0000313" key="2">
    <source>
        <dbReference type="EMBL" id="MBA5746594.1"/>
    </source>
</evidence>
<keyword evidence="1" id="KW-0812">Transmembrane</keyword>
<gene>
    <name evidence="2" type="ORF">H3232_05160</name>
</gene>
<proteinExistence type="predicted"/>
<evidence type="ECO:0000313" key="3">
    <source>
        <dbReference type="Proteomes" id="UP000540056"/>
    </source>
</evidence>
<keyword evidence="3" id="KW-1185">Reference proteome</keyword>
<organism evidence="2 3">
    <name type="scientific">Aerococcus urinaeequi</name>
    <dbReference type="NCBI Taxonomy" id="51665"/>
    <lineage>
        <taxon>Bacteria</taxon>
        <taxon>Bacillati</taxon>
        <taxon>Bacillota</taxon>
        <taxon>Bacilli</taxon>
        <taxon>Lactobacillales</taxon>
        <taxon>Aerococcaceae</taxon>
        <taxon>Aerococcus</taxon>
    </lineage>
</organism>
<reference evidence="2 3" key="1">
    <citation type="submission" date="2020-07" db="EMBL/GenBank/DDBJ databases">
        <title>Draft Genome Sequences of Lactobacillales Isolated from the International Space Station.</title>
        <authorList>
            <person name="Bharadwaj A.R."/>
            <person name="Singh N.K."/>
            <person name="Wood J.M."/>
            <person name="Debieu M."/>
            <person name="O'Hara N.B."/>
            <person name="Karouia F."/>
            <person name="Mason C.E."/>
            <person name="Venkateswaran K."/>
        </authorList>
    </citation>
    <scope>NUCLEOTIDE SEQUENCE [LARGE SCALE GENOMIC DNA]</scope>
    <source>
        <strain evidence="2 3">151250015-1-258-55</strain>
    </source>
</reference>
<evidence type="ECO:0008006" key="4">
    <source>
        <dbReference type="Google" id="ProtNLM"/>
    </source>
</evidence>
<name>A0ABR5ZY10_9LACT</name>
<dbReference type="Proteomes" id="UP000540056">
    <property type="component" value="Unassembled WGS sequence"/>
</dbReference>
<accession>A0ABR5ZY10</accession>
<evidence type="ECO:0000256" key="1">
    <source>
        <dbReference type="SAM" id="Phobius"/>
    </source>
</evidence>
<dbReference type="RefSeq" id="WP_182023342.1">
    <property type="nucleotide sequence ID" value="NZ_JACGAM010000007.1"/>
</dbReference>
<keyword evidence="1" id="KW-1133">Transmembrane helix</keyword>
<keyword evidence="1" id="KW-0472">Membrane</keyword>
<dbReference type="EMBL" id="JACGAN010000007">
    <property type="protein sequence ID" value="MBA5746594.1"/>
    <property type="molecule type" value="Genomic_DNA"/>
</dbReference>
<feature type="transmembrane region" description="Helical" evidence="1">
    <location>
        <begin position="29"/>
        <end position="48"/>
    </location>
</feature>
<protein>
    <recommendedName>
        <fullName evidence="4">Holin</fullName>
    </recommendedName>
</protein>
<comment type="caution">
    <text evidence="2">The sequence shown here is derived from an EMBL/GenBank/DDBJ whole genome shotgun (WGS) entry which is preliminary data.</text>
</comment>